<dbReference type="Proteomes" id="UP000585474">
    <property type="component" value="Unassembled WGS sequence"/>
</dbReference>
<feature type="region of interest" description="Disordered" evidence="2">
    <location>
        <begin position="203"/>
        <end position="245"/>
    </location>
</feature>
<comment type="caution">
    <text evidence="3">The sequence shown here is derived from an EMBL/GenBank/DDBJ whole genome shotgun (WGS) entry which is preliminary data.</text>
</comment>
<accession>A0A7J0H210</accession>
<keyword evidence="4" id="KW-1185">Reference proteome</keyword>
<evidence type="ECO:0000313" key="4">
    <source>
        <dbReference type="Proteomes" id="UP000585474"/>
    </source>
</evidence>
<protein>
    <submittedName>
        <fullName evidence="3">Uncharacterized protein</fullName>
    </submittedName>
</protein>
<keyword evidence="1" id="KW-0175">Coiled coil</keyword>
<organism evidence="3 4">
    <name type="scientific">Actinidia rufa</name>
    <dbReference type="NCBI Taxonomy" id="165716"/>
    <lineage>
        <taxon>Eukaryota</taxon>
        <taxon>Viridiplantae</taxon>
        <taxon>Streptophyta</taxon>
        <taxon>Embryophyta</taxon>
        <taxon>Tracheophyta</taxon>
        <taxon>Spermatophyta</taxon>
        <taxon>Magnoliopsida</taxon>
        <taxon>eudicotyledons</taxon>
        <taxon>Gunneridae</taxon>
        <taxon>Pentapetalae</taxon>
        <taxon>asterids</taxon>
        <taxon>Ericales</taxon>
        <taxon>Actinidiaceae</taxon>
        <taxon>Actinidia</taxon>
    </lineage>
</organism>
<evidence type="ECO:0000313" key="3">
    <source>
        <dbReference type="EMBL" id="GFZ17082.1"/>
    </source>
</evidence>
<reference evidence="3 4" key="1">
    <citation type="submission" date="2019-07" db="EMBL/GenBank/DDBJ databases">
        <title>De Novo Assembly of kiwifruit Actinidia rufa.</title>
        <authorList>
            <person name="Sugita-Konishi S."/>
            <person name="Sato K."/>
            <person name="Mori E."/>
            <person name="Abe Y."/>
            <person name="Kisaki G."/>
            <person name="Hamano K."/>
            <person name="Suezawa K."/>
            <person name="Otani M."/>
            <person name="Fukuda T."/>
            <person name="Manabe T."/>
            <person name="Gomi K."/>
            <person name="Tabuchi M."/>
            <person name="Akimitsu K."/>
            <person name="Kataoka I."/>
        </authorList>
    </citation>
    <scope>NUCLEOTIDE SEQUENCE [LARGE SCALE GENOMIC DNA]</scope>
    <source>
        <strain evidence="4">cv. Fuchu</strain>
    </source>
</reference>
<evidence type="ECO:0000256" key="2">
    <source>
        <dbReference type="SAM" id="MobiDB-lite"/>
    </source>
</evidence>
<evidence type="ECO:0000256" key="1">
    <source>
        <dbReference type="SAM" id="Coils"/>
    </source>
</evidence>
<feature type="compositionally biased region" description="Acidic residues" evidence="2">
    <location>
        <begin position="213"/>
        <end position="231"/>
    </location>
</feature>
<feature type="coiled-coil region" evidence="1">
    <location>
        <begin position="119"/>
        <end position="149"/>
    </location>
</feature>
<proteinExistence type="predicted"/>
<sequence>MPPLEDKKKGSSGKAPAKSRVASNAMMSKGVVPTIAPEEGTLANPGAILGLNASMLENPDVVEKLLKGVIPPLDKKEVGRLDLDRVISSLFYGMMVLVSSLFEHGRELKDEAMTQQAWANSVGSEIDRAQQLAKELEGKMAKIEAWEQQVIEELSKMKEDRDATMARLSSDDFLKAVEFTASKYFGKGFDFCKRQISHLHPDLDIHGMGIDTDLLEEEKEKENEEENEEEKEEKKEGELDNSPTP</sequence>
<dbReference type="AlphaFoldDB" id="A0A7J0H210"/>
<name>A0A7J0H210_9ERIC</name>
<dbReference type="EMBL" id="BJWL01000026">
    <property type="protein sequence ID" value="GFZ17082.1"/>
    <property type="molecule type" value="Genomic_DNA"/>
</dbReference>
<gene>
    <name evidence="3" type="ORF">Acr_26g0003520</name>
</gene>
<feature type="region of interest" description="Disordered" evidence="2">
    <location>
        <begin position="1"/>
        <end position="22"/>
    </location>
</feature>